<gene>
    <name evidence="2" type="ORF">FHS55_000067</name>
</gene>
<evidence type="ECO:0008006" key="4">
    <source>
        <dbReference type="Google" id="ProtNLM"/>
    </source>
</evidence>
<sequence>MRAGNEYGTQRMMAWLERRGFDVVLVYCPLPGEGPDEARLRELMDYCLALAQLDGVPGRVDGAIEPTGRWAETLRTFCPDALVKVAQALDRAVEPAMVIANYIWTSRSLRHLRPGVLKAIQTHDVFSSLGGKVIEFGISHGLAMAPQEEALMLEPADLVLAVQPEEAAELRRIVSGPTVLHVGIDMNVVSEARTPERPTVLLIGSGNAMNVKGLRDFLRFSWPRIRDAIPEAELQVAGSLGRAVPFGTEGVRALGFIDDLTPVYAGARLVINPAVAGTGIKIKTLEAMAHLRPLVTWPSGVDGVAPELRAVRCRHRLARLHRGRRRRCWSCTAARYSPPSPCSTPWPGTSSPPAPDSSTPCGTRCPGWWTGWRSTRITRASASPRASGCWEPRTL</sequence>
<dbReference type="Proteomes" id="UP000533469">
    <property type="component" value="Unassembled WGS sequence"/>
</dbReference>
<dbReference type="AlphaFoldDB" id="A0A839Z3K8"/>
<accession>A0A839Z3K8</accession>
<feature type="compositionally biased region" description="Pro residues" evidence="1">
    <location>
        <begin position="338"/>
        <end position="355"/>
    </location>
</feature>
<proteinExistence type="predicted"/>
<name>A0A839Z3K8_9HYPH</name>
<dbReference type="Pfam" id="PF13692">
    <property type="entry name" value="Glyco_trans_1_4"/>
    <property type="match status" value="1"/>
</dbReference>
<reference evidence="2 3" key="1">
    <citation type="submission" date="2020-08" db="EMBL/GenBank/DDBJ databases">
        <title>Genomic Encyclopedia of Type Strains, Phase IV (KMG-IV): sequencing the most valuable type-strain genomes for metagenomic binning, comparative biology and taxonomic classification.</title>
        <authorList>
            <person name="Goeker M."/>
        </authorList>
    </citation>
    <scope>NUCLEOTIDE SEQUENCE [LARGE SCALE GENOMIC DNA]</scope>
    <source>
        <strain evidence="2 3">DSM 5895</strain>
    </source>
</reference>
<organism evidence="2 3">
    <name type="scientific">Ancylobacter tetraedralis</name>
    <dbReference type="NCBI Taxonomy" id="217068"/>
    <lineage>
        <taxon>Bacteria</taxon>
        <taxon>Pseudomonadati</taxon>
        <taxon>Pseudomonadota</taxon>
        <taxon>Alphaproteobacteria</taxon>
        <taxon>Hyphomicrobiales</taxon>
        <taxon>Xanthobacteraceae</taxon>
        <taxon>Ancylobacter</taxon>
    </lineage>
</organism>
<protein>
    <recommendedName>
        <fullName evidence="4">Glycosyltransferase</fullName>
    </recommendedName>
</protein>
<feature type="region of interest" description="Disordered" evidence="1">
    <location>
        <begin position="336"/>
        <end position="360"/>
    </location>
</feature>
<evidence type="ECO:0000313" key="2">
    <source>
        <dbReference type="EMBL" id="MBB3769481.1"/>
    </source>
</evidence>
<evidence type="ECO:0000256" key="1">
    <source>
        <dbReference type="SAM" id="MobiDB-lite"/>
    </source>
</evidence>
<evidence type="ECO:0000313" key="3">
    <source>
        <dbReference type="Proteomes" id="UP000533469"/>
    </source>
</evidence>
<dbReference type="SUPFAM" id="SSF53756">
    <property type="entry name" value="UDP-Glycosyltransferase/glycogen phosphorylase"/>
    <property type="match status" value="1"/>
</dbReference>
<dbReference type="EMBL" id="JACICD010000001">
    <property type="protein sequence ID" value="MBB3769481.1"/>
    <property type="molecule type" value="Genomic_DNA"/>
</dbReference>
<keyword evidence="3" id="KW-1185">Reference proteome</keyword>
<comment type="caution">
    <text evidence="2">The sequence shown here is derived from an EMBL/GenBank/DDBJ whole genome shotgun (WGS) entry which is preliminary data.</text>
</comment>
<dbReference type="Gene3D" id="3.40.50.2000">
    <property type="entry name" value="Glycogen Phosphorylase B"/>
    <property type="match status" value="2"/>
</dbReference>